<proteinExistence type="predicted"/>
<evidence type="ECO:0000313" key="3">
    <source>
        <dbReference type="Proteomes" id="UP001221411"/>
    </source>
</evidence>
<name>A0ABT5ELJ2_9BACT</name>
<evidence type="ECO:0000313" key="2">
    <source>
        <dbReference type="EMBL" id="MDC0741595.1"/>
    </source>
</evidence>
<organism evidence="2 3">
    <name type="scientific">Polyangium mundeleinium</name>
    <dbReference type="NCBI Taxonomy" id="2995306"/>
    <lineage>
        <taxon>Bacteria</taxon>
        <taxon>Pseudomonadati</taxon>
        <taxon>Myxococcota</taxon>
        <taxon>Polyangia</taxon>
        <taxon>Polyangiales</taxon>
        <taxon>Polyangiaceae</taxon>
        <taxon>Polyangium</taxon>
    </lineage>
</organism>
<dbReference type="EMBL" id="JAQNDO010000001">
    <property type="protein sequence ID" value="MDC0741595.1"/>
    <property type="molecule type" value="Genomic_DNA"/>
</dbReference>
<dbReference type="RefSeq" id="WP_271916917.1">
    <property type="nucleotide sequence ID" value="NZ_JAQNDO010000001.1"/>
</dbReference>
<evidence type="ECO:0000256" key="1">
    <source>
        <dbReference type="SAM" id="MobiDB-lite"/>
    </source>
</evidence>
<keyword evidence="3" id="KW-1185">Reference proteome</keyword>
<feature type="region of interest" description="Disordered" evidence="1">
    <location>
        <begin position="106"/>
        <end position="134"/>
    </location>
</feature>
<dbReference type="Proteomes" id="UP001221411">
    <property type="component" value="Unassembled WGS sequence"/>
</dbReference>
<feature type="region of interest" description="Disordered" evidence="1">
    <location>
        <begin position="1"/>
        <end position="20"/>
    </location>
</feature>
<dbReference type="Pfam" id="PF13665">
    <property type="entry name" value="Tox-PAAR-like"/>
    <property type="match status" value="1"/>
</dbReference>
<accession>A0ABT5ELJ2</accession>
<gene>
    <name evidence="2" type="ORF">POL67_09580</name>
</gene>
<comment type="caution">
    <text evidence="2">The sequence shown here is derived from an EMBL/GenBank/DDBJ whole genome shotgun (WGS) entry which is preliminary data.</text>
</comment>
<dbReference type="CDD" id="cd14740">
    <property type="entry name" value="PAAR_4"/>
    <property type="match status" value="1"/>
</dbReference>
<sequence>MHMPGSSKKGGQAFAFPDACKTPPAPGVPVPYPNMGSVSSADKTINVVLIENKDTVVLSSKIPNSSGDDPGVLKGLVSNTHKSSVKFKKGSSKVYAKGKKVVHHLSTTSQNGSNSNAPVGSQVKPSQTKVLVAM</sequence>
<protein>
    <submittedName>
        <fullName evidence="2">DUF4150 domain-containing protein</fullName>
    </submittedName>
</protein>
<reference evidence="2 3" key="1">
    <citation type="submission" date="2022-11" db="EMBL/GenBank/DDBJ databases">
        <title>Minimal conservation of predation-associated metabolite biosynthetic gene clusters underscores biosynthetic potential of Myxococcota including descriptions for ten novel species: Archangium lansinium sp. nov., Myxococcus landrumus sp. nov., Nannocystis bai.</title>
        <authorList>
            <person name="Ahearne A."/>
            <person name="Stevens C."/>
            <person name="Dowd S."/>
        </authorList>
    </citation>
    <scope>NUCLEOTIDE SEQUENCE [LARGE SCALE GENOMIC DNA]</scope>
    <source>
        <strain evidence="2 3">RJM3</strain>
    </source>
</reference>